<evidence type="ECO:0000313" key="3">
    <source>
        <dbReference type="EMBL" id="RXK13187.1"/>
    </source>
</evidence>
<dbReference type="InterPro" id="IPR032711">
    <property type="entry name" value="SoxY"/>
</dbReference>
<name>A0A4Q1B4M5_9BACT</name>
<dbReference type="InterPro" id="IPR014756">
    <property type="entry name" value="Ig_E-set"/>
</dbReference>
<evidence type="ECO:0000259" key="1">
    <source>
        <dbReference type="Pfam" id="PF08770"/>
    </source>
</evidence>
<dbReference type="InterPro" id="IPR030831">
    <property type="entry name" value="Fuse-rel_SoxYZ"/>
</dbReference>
<gene>
    <name evidence="3" type="ORF">CP965_05155</name>
</gene>
<comment type="caution">
    <text evidence="3">The sequence shown here is derived from an EMBL/GenBank/DDBJ whole genome shotgun (WGS) entry which is preliminary data.</text>
</comment>
<proteinExistence type="predicted"/>
<sequence length="248" mass="28145">MLRVLLLIIFLFASINLYAKNPISSPNFDDIRKEIIADEKYVFDDKNILIKVPKFADNPLQVPIFVDAKKIKNAKRLILFADFNPITKIIDMDLEKLLPIVSLNIKVAQETPIRALVLDKNGLWHIGSENIKSFGGGCSVGSLSSLNEELKKLLGKGKISVYKNNTTFKIKSSIFHPMETGLVFGNEEFYINKIRIKTDKNIVLSTIKTYSSISENPRFTFETKEETKNFILELHDTSGNEFLLSSKK</sequence>
<accession>A0A4Q1B4M5</accession>
<keyword evidence="4" id="KW-1185">Reference proteome</keyword>
<dbReference type="InterPro" id="IPR038162">
    <property type="entry name" value="SoxY_sf"/>
</dbReference>
<feature type="domain" description="Sulphur oxidation protein SoxZ" evidence="1">
    <location>
        <begin position="162"/>
        <end position="242"/>
    </location>
</feature>
<evidence type="ECO:0000313" key="4">
    <source>
        <dbReference type="Proteomes" id="UP000289718"/>
    </source>
</evidence>
<evidence type="ECO:0000259" key="2">
    <source>
        <dbReference type="Pfam" id="PF13501"/>
    </source>
</evidence>
<dbReference type="NCBIfam" id="TIGR04557">
    <property type="entry name" value="fuse_rel_SoxYZ"/>
    <property type="match status" value="1"/>
</dbReference>
<organism evidence="3 4">
    <name type="scientific">Halarcobacter mediterraneus</name>
    <dbReference type="NCBI Taxonomy" id="2023153"/>
    <lineage>
        <taxon>Bacteria</taxon>
        <taxon>Pseudomonadati</taxon>
        <taxon>Campylobacterota</taxon>
        <taxon>Epsilonproteobacteria</taxon>
        <taxon>Campylobacterales</taxon>
        <taxon>Arcobacteraceae</taxon>
        <taxon>Halarcobacter</taxon>
    </lineage>
</organism>
<reference evidence="3 4" key="1">
    <citation type="submission" date="2017-09" db="EMBL/GenBank/DDBJ databases">
        <title>Genomics of the genus Arcobacter.</title>
        <authorList>
            <person name="Perez-Cataluna A."/>
            <person name="Figueras M.J."/>
            <person name="Salas-Masso N."/>
        </authorList>
    </citation>
    <scope>NUCLEOTIDE SEQUENCE [LARGE SCALE GENOMIC DNA]</scope>
    <source>
        <strain evidence="3 4">F156-34</strain>
    </source>
</reference>
<dbReference type="Pfam" id="PF13501">
    <property type="entry name" value="SoxY"/>
    <property type="match status" value="1"/>
</dbReference>
<dbReference type="Pfam" id="PF08770">
    <property type="entry name" value="SoxZ"/>
    <property type="match status" value="1"/>
</dbReference>
<dbReference type="RefSeq" id="WP_129061008.1">
    <property type="nucleotide sequence ID" value="NZ_NXIE01000002.1"/>
</dbReference>
<dbReference type="SUPFAM" id="SSF81296">
    <property type="entry name" value="E set domains"/>
    <property type="match status" value="1"/>
</dbReference>
<dbReference type="Gene3D" id="2.60.40.10">
    <property type="entry name" value="Immunoglobulins"/>
    <property type="match status" value="1"/>
</dbReference>
<dbReference type="OrthoDB" id="5343309at2"/>
<dbReference type="InterPro" id="IPR014880">
    <property type="entry name" value="SoxZ_dom"/>
</dbReference>
<feature type="domain" description="Ig-like SoxY" evidence="2">
    <location>
        <begin position="33"/>
        <end position="138"/>
    </location>
</feature>
<dbReference type="Gene3D" id="2.60.40.2470">
    <property type="entry name" value="SoxY domain"/>
    <property type="match status" value="1"/>
</dbReference>
<protein>
    <submittedName>
        <fullName evidence="3">Quinoprotein dehydrogenase-associated SoxYZ-like carrier</fullName>
    </submittedName>
</protein>
<dbReference type="Proteomes" id="UP000289718">
    <property type="component" value="Unassembled WGS sequence"/>
</dbReference>
<dbReference type="EMBL" id="NXIE01000002">
    <property type="protein sequence ID" value="RXK13187.1"/>
    <property type="molecule type" value="Genomic_DNA"/>
</dbReference>
<dbReference type="AlphaFoldDB" id="A0A4Q1B4M5"/>
<dbReference type="InterPro" id="IPR013783">
    <property type="entry name" value="Ig-like_fold"/>
</dbReference>